<dbReference type="KEGG" id="sua:Saut_1349"/>
<sequence length="310" mass="35336">MINLNNTAAKHLQLILPNTNKALAQVLKNASPEELQTLTQSKDLGSILDSLLKRATTSDTAQNKLLLELLKNNPTLKSLSNANTTIKELIQTLKQEKNPLSLEKTLENFLTNIKEINPKELKTKMQTSGLFLESNIKNTQNPKELFSSDIKALLLKAHDELANSTQTNKQEILKHIDKLLLQIDYNQLVSHLSNASSLYIPYEWKDLKDGNITLKNAKDDRFFCDIHLNLKSYGELDLRLALFQNDQLNININTKSEALKSILQQNLPTLKKQLLHVNITPKEIRFINEKSNIYEKQINDNLAMDFEVKV</sequence>
<evidence type="ECO:0000259" key="1">
    <source>
        <dbReference type="Pfam" id="PF02120"/>
    </source>
</evidence>
<dbReference type="EMBL" id="CP002205">
    <property type="protein sequence ID" value="ADN09396.1"/>
    <property type="molecule type" value="Genomic_DNA"/>
</dbReference>
<accession>E0UTV2</accession>
<keyword evidence="3" id="KW-1185">Reference proteome</keyword>
<gene>
    <name evidence="2" type="ordered locus">Saut_1349</name>
</gene>
<reference evidence="3" key="1">
    <citation type="journal article" date="2010" name="Stand. Genomic Sci.">
        <title>Complete genome sequence of Sulfurimonas autotrophica type strain (OK10).</title>
        <authorList>
            <person name="Sikorski J."/>
            <person name="Munk C."/>
            <person name="Lapidus A."/>
            <person name="Djao O."/>
            <person name="Lucas S."/>
            <person name="Glavina Del Rio T."/>
            <person name="Nolan M."/>
            <person name="Tice H."/>
            <person name="Han C."/>
            <person name="Cheng J."/>
            <person name="Tapia R."/>
            <person name="Goodwin L."/>
            <person name="Pitluck S."/>
            <person name="Liolios K."/>
            <person name="Ivanova N."/>
            <person name="Mavromatis K."/>
            <person name="Mikhailova N."/>
            <person name="Pati A."/>
            <person name="Sims D."/>
            <person name="Meincke L."/>
            <person name="Brettin T."/>
            <person name="Detter J."/>
            <person name="Chen A."/>
            <person name="Palaniappan K."/>
            <person name="Land M."/>
            <person name="Hauser L."/>
            <person name="Chang Y."/>
            <person name="Jeffries C."/>
            <person name="Rohde M."/>
            <person name="Lang E."/>
            <person name="Spring S."/>
            <person name="Goker M."/>
            <person name="Woyke T."/>
            <person name="Bristow J."/>
            <person name="Eisen J."/>
            <person name="Markowitz V."/>
            <person name="Hugenholtz P."/>
            <person name="Kyrpides N."/>
            <person name="Klenk H."/>
        </authorList>
    </citation>
    <scope>NUCLEOTIDE SEQUENCE [LARGE SCALE GENOMIC DNA]</scope>
    <source>
        <strain evidence="3">ATCC BAA-671 / DSM 16294 / JCM 11897 / OK10</strain>
    </source>
</reference>
<evidence type="ECO:0000313" key="3">
    <source>
        <dbReference type="Proteomes" id="UP000007803"/>
    </source>
</evidence>
<dbReference type="Proteomes" id="UP000007803">
    <property type="component" value="Chromosome"/>
</dbReference>
<dbReference type="Gene3D" id="3.30.750.140">
    <property type="match status" value="1"/>
</dbReference>
<dbReference type="InterPro" id="IPR021136">
    <property type="entry name" value="Flagellar_hook_control-like_C"/>
</dbReference>
<dbReference type="RefSeq" id="WP_013327149.1">
    <property type="nucleotide sequence ID" value="NC_014506.1"/>
</dbReference>
<dbReference type="STRING" id="563040.Saut_1349"/>
<organism evidence="2 3">
    <name type="scientific">Sulfurimonas autotrophica (strain ATCC BAA-671 / DSM 16294 / JCM 11897 / OK10)</name>
    <dbReference type="NCBI Taxonomy" id="563040"/>
    <lineage>
        <taxon>Bacteria</taxon>
        <taxon>Pseudomonadati</taxon>
        <taxon>Campylobacterota</taxon>
        <taxon>Epsilonproteobacteria</taxon>
        <taxon>Campylobacterales</taxon>
        <taxon>Sulfurimonadaceae</taxon>
        <taxon>Sulfurimonas</taxon>
    </lineage>
</organism>
<dbReference type="OrthoDB" id="5337397at2"/>
<dbReference type="Pfam" id="PF02120">
    <property type="entry name" value="Flg_hook"/>
    <property type="match status" value="1"/>
</dbReference>
<dbReference type="eggNOG" id="ENOG5032J0R">
    <property type="taxonomic scope" value="Bacteria"/>
</dbReference>
<dbReference type="AlphaFoldDB" id="E0UTV2"/>
<feature type="domain" description="Flagellar hook-length control protein-like C-terminal" evidence="1">
    <location>
        <begin position="216"/>
        <end position="285"/>
    </location>
</feature>
<evidence type="ECO:0000313" key="2">
    <source>
        <dbReference type="EMBL" id="ADN09396.1"/>
    </source>
</evidence>
<protein>
    <recommendedName>
        <fullName evidence="1">Flagellar hook-length control protein-like C-terminal domain-containing protein</fullName>
    </recommendedName>
</protein>
<dbReference type="InterPro" id="IPR038610">
    <property type="entry name" value="FliK-like_C_sf"/>
</dbReference>
<proteinExistence type="predicted"/>
<name>E0UTV2_SULAO</name>
<dbReference type="HOGENOM" id="CLU_896941_0_0_7"/>